<proteinExistence type="predicted"/>
<dbReference type="STRING" id="3469.A0A4Y7LBW5"/>
<evidence type="ECO:0000256" key="5">
    <source>
        <dbReference type="ARBA" id="ARBA00023242"/>
    </source>
</evidence>
<evidence type="ECO:0000256" key="1">
    <source>
        <dbReference type="ARBA" id="ARBA00004123"/>
    </source>
</evidence>
<dbReference type="GO" id="GO:0005634">
    <property type="term" value="C:nucleus"/>
    <property type="evidence" value="ECO:0007669"/>
    <property type="project" value="UniProtKB-SubCell"/>
</dbReference>
<keyword evidence="4" id="KW-0804">Transcription</keyword>
<protein>
    <recommendedName>
        <fullName evidence="11">MADS-box domain-containing protein</fullName>
    </recommendedName>
</protein>
<accession>A0A4Y7LBW5</accession>
<feature type="coiled-coil region" evidence="6">
    <location>
        <begin position="118"/>
        <end position="173"/>
    </location>
</feature>
<evidence type="ECO:0000256" key="3">
    <source>
        <dbReference type="ARBA" id="ARBA00023125"/>
    </source>
</evidence>
<keyword evidence="3" id="KW-0238">DNA-binding</keyword>
<dbReference type="PANTHER" id="PTHR48019">
    <property type="entry name" value="SERUM RESPONSE FACTOR HOMOLOG"/>
    <property type="match status" value="1"/>
</dbReference>
<keyword evidence="10" id="KW-1185">Reference proteome</keyword>
<dbReference type="InterPro" id="IPR002487">
    <property type="entry name" value="TF_Kbox"/>
</dbReference>
<dbReference type="FunFam" id="3.40.1810.10:FF:000003">
    <property type="entry name" value="MADS-box transcription factor MADS-MC"/>
    <property type="match status" value="1"/>
</dbReference>
<evidence type="ECO:0000256" key="6">
    <source>
        <dbReference type="SAM" id="Coils"/>
    </source>
</evidence>
<gene>
    <name evidence="9" type="ORF">C5167_045736</name>
</gene>
<name>A0A4Y7LBW5_PAPSO</name>
<dbReference type="PROSITE" id="PS00350">
    <property type="entry name" value="MADS_BOX_1"/>
    <property type="match status" value="1"/>
</dbReference>
<keyword evidence="6" id="KW-0175">Coiled coil</keyword>
<evidence type="ECO:0000256" key="4">
    <source>
        <dbReference type="ARBA" id="ARBA00023163"/>
    </source>
</evidence>
<dbReference type="GO" id="GO:0046983">
    <property type="term" value="F:protein dimerization activity"/>
    <property type="evidence" value="ECO:0007669"/>
    <property type="project" value="InterPro"/>
</dbReference>
<dbReference type="InterPro" id="IPR002100">
    <property type="entry name" value="TF_MADSbox"/>
</dbReference>
<dbReference type="GO" id="GO:0003700">
    <property type="term" value="F:DNA-binding transcription factor activity"/>
    <property type="evidence" value="ECO:0007669"/>
    <property type="project" value="InterPro"/>
</dbReference>
<sequence>MGRGKIEIRRIENSTNRQVTFSKRRGGLLKKAHELAVLCDAQLGLIIFSSSGKMFEYSSPPSNMRQIIERYQKTSGVRIQEYDNQQIFTEITRMKHETDKLQAKMRRHTGEDLNDLRYDDLEQLELQLENSVNKVRARKASMHCICLVNYYINQLLQQQLDNLRRKEQILEQQHNYLCRYLEQQASMEEHHRPQSLLLEPKLSLSGEEQSAVATATGGATTFDIHFAMQPYHPAYQVDQGCSSSSRHNSRSSLEFSSLLHHQLHPYRLQPTQPNLQEAKRFLVQLLANVIYRDKCNANGYGFGVLAFSTLHELGDEMVTFLKRLGNCAAGHDLNVKVGNYLFHIAGIVIQRGVGAQLIARLPTNSL</sequence>
<reference evidence="9 10" key="1">
    <citation type="journal article" date="2018" name="Science">
        <title>The opium poppy genome and morphinan production.</title>
        <authorList>
            <person name="Guo L."/>
            <person name="Winzer T."/>
            <person name="Yang X."/>
            <person name="Li Y."/>
            <person name="Ning Z."/>
            <person name="He Z."/>
            <person name="Teodor R."/>
            <person name="Lu Y."/>
            <person name="Bowser T.A."/>
            <person name="Graham I.A."/>
            <person name="Ye K."/>
        </authorList>
    </citation>
    <scope>NUCLEOTIDE SEQUENCE [LARGE SCALE GENOMIC DNA]</scope>
    <source>
        <strain evidence="10">cv. HN1</strain>
        <tissue evidence="9">Leaves</tissue>
    </source>
</reference>
<dbReference type="AlphaFoldDB" id="A0A4Y7LBW5"/>
<feature type="domain" description="K-box" evidence="8">
    <location>
        <begin position="84"/>
        <end position="190"/>
    </location>
</feature>
<evidence type="ECO:0000256" key="2">
    <source>
        <dbReference type="ARBA" id="ARBA00023015"/>
    </source>
</evidence>
<feature type="domain" description="MADS-box" evidence="7">
    <location>
        <begin position="1"/>
        <end position="61"/>
    </location>
</feature>
<organism evidence="9 10">
    <name type="scientific">Papaver somniferum</name>
    <name type="common">Opium poppy</name>
    <dbReference type="NCBI Taxonomy" id="3469"/>
    <lineage>
        <taxon>Eukaryota</taxon>
        <taxon>Viridiplantae</taxon>
        <taxon>Streptophyta</taxon>
        <taxon>Embryophyta</taxon>
        <taxon>Tracheophyta</taxon>
        <taxon>Spermatophyta</taxon>
        <taxon>Magnoliopsida</taxon>
        <taxon>Ranunculales</taxon>
        <taxon>Papaveraceae</taxon>
        <taxon>Papaveroideae</taxon>
        <taxon>Papaver</taxon>
    </lineage>
</organism>
<evidence type="ECO:0000313" key="9">
    <source>
        <dbReference type="EMBL" id="RZC82953.1"/>
    </source>
</evidence>
<evidence type="ECO:0000313" key="10">
    <source>
        <dbReference type="Proteomes" id="UP000316621"/>
    </source>
</evidence>
<comment type="subcellular location">
    <subcellularLocation>
        <location evidence="1">Nucleus</location>
    </subcellularLocation>
</comment>
<dbReference type="PROSITE" id="PS50066">
    <property type="entry name" value="MADS_BOX_2"/>
    <property type="match status" value="1"/>
</dbReference>
<dbReference type="PRINTS" id="PR00404">
    <property type="entry name" value="MADSDOMAIN"/>
</dbReference>
<evidence type="ECO:0008006" key="11">
    <source>
        <dbReference type="Google" id="ProtNLM"/>
    </source>
</evidence>
<dbReference type="Gramene" id="RZC82953">
    <property type="protein sequence ID" value="RZC82953"/>
    <property type="gene ID" value="C5167_045736"/>
</dbReference>
<dbReference type="SUPFAM" id="SSF55455">
    <property type="entry name" value="SRF-like"/>
    <property type="match status" value="1"/>
</dbReference>
<dbReference type="EMBL" id="CM010725">
    <property type="protein sequence ID" value="RZC82953.1"/>
    <property type="molecule type" value="Genomic_DNA"/>
</dbReference>
<dbReference type="Gene3D" id="3.40.1810.10">
    <property type="entry name" value="Transcription factor, MADS-box"/>
    <property type="match status" value="1"/>
</dbReference>
<dbReference type="SMART" id="SM00432">
    <property type="entry name" value="MADS"/>
    <property type="match status" value="1"/>
</dbReference>
<evidence type="ECO:0000259" key="7">
    <source>
        <dbReference type="PROSITE" id="PS50066"/>
    </source>
</evidence>
<dbReference type="GO" id="GO:0000977">
    <property type="term" value="F:RNA polymerase II transcription regulatory region sequence-specific DNA binding"/>
    <property type="evidence" value="ECO:0007669"/>
    <property type="project" value="InterPro"/>
</dbReference>
<dbReference type="PROSITE" id="PS51297">
    <property type="entry name" value="K_BOX"/>
    <property type="match status" value="1"/>
</dbReference>
<keyword evidence="2" id="KW-0805">Transcription regulation</keyword>
<dbReference type="InterPro" id="IPR050142">
    <property type="entry name" value="MADS-box/MEF2_TF"/>
</dbReference>
<dbReference type="CDD" id="cd00265">
    <property type="entry name" value="MADS_MEF2_like"/>
    <property type="match status" value="1"/>
</dbReference>
<keyword evidence="5" id="KW-0539">Nucleus</keyword>
<dbReference type="Pfam" id="PF00319">
    <property type="entry name" value="SRF-TF"/>
    <property type="match status" value="1"/>
</dbReference>
<evidence type="ECO:0000259" key="8">
    <source>
        <dbReference type="PROSITE" id="PS51297"/>
    </source>
</evidence>
<dbReference type="InterPro" id="IPR033896">
    <property type="entry name" value="MEF2-like_N"/>
</dbReference>
<dbReference type="GO" id="GO:0045944">
    <property type="term" value="P:positive regulation of transcription by RNA polymerase II"/>
    <property type="evidence" value="ECO:0007669"/>
    <property type="project" value="InterPro"/>
</dbReference>
<dbReference type="Proteomes" id="UP000316621">
    <property type="component" value="Chromosome 11"/>
</dbReference>
<dbReference type="InterPro" id="IPR036879">
    <property type="entry name" value="TF_MADSbox_sf"/>
</dbReference>
<dbReference type="Pfam" id="PF01486">
    <property type="entry name" value="K-box"/>
    <property type="match status" value="1"/>
</dbReference>